<evidence type="ECO:0000313" key="3">
    <source>
        <dbReference type="EMBL" id="ADL03214.1"/>
    </source>
</evidence>
<keyword evidence="4" id="KW-1185">Reference proteome</keyword>
<organism evidence="3 4">
    <name type="scientific">Lacrimispora saccharolytica (strain ATCC 35040 / DSM 2544 / NRCC 2533 / WM1)</name>
    <name type="common">Clostridium saccharolyticum</name>
    <dbReference type="NCBI Taxonomy" id="610130"/>
    <lineage>
        <taxon>Bacteria</taxon>
        <taxon>Bacillati</taxon>
        <taxon>Bacillota</taxon>
        <taxon>Clostridia</taxon>
        <taxon>Lachnospirales</taxon>
        <taxon>Lachnospiraceae</taxon>
        <taxon>Lacrimispora</taxon>
    </lineage>
</organism>
<reference evidence="3" key="1">
    <citation type="submission" date="2010-07" db="EMBL/GenBank/DDBJ databases">
        <title>Complete sequence of Clostridium saccharolyticum WM1.</title>
        <authorList>
            <consortium name="US DOE Joint Genome Institute"/>
            <person name="Lucas S."/>
            <person name="Copeland A."/>
            <person name="Lapidus A."/>
            <person name="Cheng J.-F."/>
            <person name="Bruce D."/>
            <person name="Goodwin L."/>
            <person name="Pitluck S."/>
            <person name="Chertkov O."/>
            <person name="Detter J.C."/>
            <person name="Han C."/>
            <person name="Tapia R."/>
            <person name="Land M."/>
            <person name="Hauser L."/>
            <person name="Chang Y.-J."/>
            <person name="Jeffries C."/>
            <person name="Kyrpides N."/>
            <person name="Ivanova N."/>
            <person name="Mikhailova N."/>
            <person name="Mouttaki H."/>
            <person name="Lin L."/>
            <person name="Zhou J."/>
            <person name="Hemme C.L."/>
            <person name="Woyke T."/>
        </authorList>
    </citation>
    <scope>NUCLEOTIDE SEQUENCE [LARGE SCALE GENOMIC DNA]</scope>
    <source>
        <strain evidence="3">WM1</strain>
    </source>
</reference>
<dbReference type="SUPFAM" id="SSF56300">
    <property type="entry name" value="Metallo-dependent phosphatases"/>
    <property type="match status" value="1"/>
</dbReference>
<accession>D9R4N0</accession>
<evidence type="ECO:0000256" key="1">
    <source>
        <dbReference type="ARBA" id="ARBA00008950"/>
    </source>
</evidence>
<feature type="domain" description="Calcineurin-like phosphoesterase" evidence="2">
    <location>
        <begin position="1"/>
        <end position="198"/>
    </location>
</feature>
<dbReference type="InterPro" id="IPR050126">
    <property type="entry name" value="Ap4A_hydrolase"/>
</dbReference>
<dbReference type="PIRSF" id="PIRSF000883">
    <property type="entry name" value="Pesterase_MJ0912"/>
    <property type="match status" value="1"/>
</dbReference>
<dbReference type="Gene3D" id="3.60.21.10">
    <property type="match status" value="1"/>
</dbReference>
<dbReference type="GO" id="GO:0005737">
    <property type="term" value="C:cytoplasm"/>
    <property type="evidence" value="ECO:0007669"/>
    <property type="project" value="TreeGrafter"/>
</dbReference>
<dbReference type="PaxDb" id="610130-Closa_0586"/>
<dbReference type="InterPro" id="IPR011152">
    <property type="entry name" value="Pesterase_MJ0912"/>
</dbReference>
<dbReference type="Pfam" id="PF12850">
    <property type="entry name" value="Metallophos_2"/>
    <property type="match status" value="1"/>
</dbReference>
<dbReference type="HOGENOM" id="CLU_074761_0_1_9"/>
<dbReference type="OrthoDB" id="9800565at2"/>
<dbReference type="KEGG" id="csh:Closa_0586"/>
<dbReference type="RefSeq" id="WP_013271310.1">
    <property type="nucleotide sequence ID" value="NC_014376.1"/>
</dbReference>
<sequence length="256" mass="30268">MKLLVISDIHSNIWALDKILDTEKNFDLLCCAGDLVDYGTAPGQVVDCMRQYSSNVLVQGNHDLHAVEIWKQDQYRDVVPEKFKWVHHNCQRLDEDRIHYLEQLPLRVTFEADGYVYMIQHQFDNAYGLVESRHQFDEFWKQHAEPEYKNSKKRRMIFGHTHRQCIHVLDQDMLWLNPGSASYRRPDDPDKTAHYAVVENGEIQLRRVSYDRSHCLEEAIKLNQVHGMMKTELQDFFFFFGDAETSRDPLPLEPEK</sequence>
<proteinExistence type="inferred from homology"/>
<comment type="similarity">
    <text evidence="1">Belongs to the metallophosphoesterase superfamily. YfcE family.</text>
</comment>
<evidence type="ECO:0000259" key="2">
    <source>
        <dbReference type="Pfam" id="PF12850"/>
    </source>
</evidence>
<name>D9R4N0_LACSW</name>
<dbReference type="EMBL" id="CP002109">
    <property type="protein sequence ID" value="ADL03214.1"/>
    <property type="molecule type" value="Genomic_DNA"/>
</dbReference>
<dbReference type="GO" id="GO:0016791">
    <property type="term" value="F:phosphatase activity"/>
    <property type="evidence" value="ECO:0007669"/>
    <property type="project" value="TreeGrafter"/>
</dbReference>
<protein>
    <submittedName>
        <fullName evidence="3">Metallophosphoesterase</fullName>
    </submittedName>
</protein>
<evidence type="ECO:0000313" key="4">
    <source>
        <dbReference type="Proteomes" id="UP000001662"/>
    </source>
</evidence>
<dbReference type="Proteomes" id="UP000001662">
    <property type="component" value="Chromosome"/>
</dbReference>
<dbReference type="PANTHER" id="PTHR42850">
    <property type="entry name" value="METALLOPHOSPHOESTERASE"/>
    <property type="match status" value="1"/>
</dbReference>
<dbReference type="PANTHER" id="PTHR42850:SF2">
    <property type="entry name" value="BLL5683 PROTEIN"/>
    <property type="match status" value="1"/>
</dbReference>
<dbReference type="eggNOG" id="COG0639">
    <property type="taxonomic scope" value="Bacteria"/>
</dbReference>
<dbReference type="InterPro" id="IPR024654">
    <property type="entry name" value="Calcineurin-like_PHP_lpxH"/>
</dbReference>
<dbReference type="AlphaFoldDB" id="D9R4N0"/>
<dbReference type="InterPro" id="IPR029052">
    <property type="entry name" value="Metallo-depent_PP-like"/>
</dbReference>
<dbReference type="STRING" id="610130.Closa_0586"/>
<gene>
    <name evidence="3" type="ordered locus">Closa_0586</name>
</gene>